<dbReference type="Gene3D" id="3.30.720.200">
    <property type="match status" value="1"/>
</dbReference>
<sequence>MDNKLDIKEVEQKIIEYWKINSIYEKLKEENKKRDGKFLFIDGPPYPSAPVPHIGTIWNKVIKDCILRYERLNGKRVYDQPGYDTHGLPIEVATEKKFNIKNKQEIIEKVGIENFVKYCKSFALDNVKAMTENFKNIGVFMDWDNPYLTLDQNYMSNSWLIIKKAHEKGLLKKGVSVLHWCPRCETTLSDYEVSEYKDIEDPSIYVKFKIKGEPNKYLLIWTTTPWTIPSNVFVMINKDYDYADVKVGNEVYVIAKARVESVMKEAGIEKYEILSEYKGEKLLGTKYEHPLKEILSFQKDHEEYHQVVDGGEIVTLDDGTGLVHSAPGHGEEDFTVGTKHGMPVIMLVDDQGKFTEKVGKYKGKYVRDASQEIIQDLKETNSLLHSSKIVHRYPICWRCKTPLILRAIDQWFIKVTEMKNEMLSQIEKVNWVPEWGKTRIGNMVRDLRDWVVSRQRFWGTPLPIWVCSKCGNVTVVGSKDELKRVAVSEVPDDLHRPWIDKVVVKCNKCGAESYRIPDVADVWFDSGVAFYASLGKNWEEVWKEAGLVDLVLEGHDQLRGWFFSLLRAGMILLDRAPYESVLVHGFMLDEQGREMHKSLGNYVEPSVVIEKYGRDILRLWLLKNTTWEDAKFSWTSMDLIKRELQVIWNVFVFASTYMSIDEFDPNNYSIDDVKGWLDTSDLWILSKYNRTLKAVYASMKNYKVHELANAITQFIEEDISRFYLRLARRRAWVEGKDNSKIAMYTVLYNILKGSLIIISVAIPYIAEEIYQRFVVNPKLSISMEDLPKVDKTFINDELERSILKVKEIEESGLNARARAGIKLRWPLKKAYVLLNDEGESKNLLKVVDILKSVLNVKDLQFMSMTDYANFSTFKVEPNKSAIGKEFKNMAKKISEYIERNQENVAKDILSNGYHLVNIEGSEFRITKDHVRVSEETKEGYISSKFEGGMIVINKEVSSEEEEEGIIRDIVRRIQFMRKERGMDITDFIEVNIKPPSGRTETILRWKDYIKNEVRATEVKISDTLSDYKAWDIEDEQYLIEIRKVNLS</sequence>
<comment type="subunit">
    <text evidence="7">Monomer.</text>
</comment>
<dbReference type="SUPFAM" id="SSF50677">
    <property type="entry name" value="ValRS/IleRS/LeuRS editing domain"/>
    <property type="match status" value="1"/>
</dbReference>
<keyword evidence="7" id="KW-0862">Zinc</keyword>
<dbReference type="HAMAP" id="MF_02003">
    <property type="entry name" value="Ile_tRNA_synth_type2"/>
    <property type="match status" value="1"/>
</dbReference>
<dbReference type="InterPro" id="IPR009008">
    <property type="entry name" value="Val/Leu/Ile-tRNA-synth_edit"/>
</dbReference>
<dbReference type="CDD" id="cd00818">
    <property type="entry name" value="IleRS_core"/>
    <property type="match status" value="1"/>
</dbReference>
<dbReference type="GO" id="GO:0005524">
    <property type="term" value="F:ATP binding"/>
    <property type="evidence" value="ECO:0007669"/>
    <property type="project" value="UniProtKB-UniRule"/>
</dbReference>
<evidence type="ECO:0000256" key="3">
    <source>
        <dbReference type="ARBA" id="ARBA00022840"/>
    </source>
</evidence>
<dbReference type="SUPFAM" id="SSF47323">
    <property type="entry name" value="Anticodon-binding domain of a subclass of class I aminoacyl-tRNA synthetases"/>
    <property type="match status" value="2"/>
</dbReference>
<gene>
    <name evidence="7" type="primary">ileS</name>
    <name evidence="10" type="ORF">IC006_1716</name>
</gene>
<comment type="function">
    <text evidence="7">Catalyzes the attachment of isoleucine to tRNA(Ile). As IleRS can inadvertently accommodate and process structurally similar amino acids such as valine, to avoid such errors it has two additional distinct tRNA(Ile)-dependent editing activities. One activity is designated as 'pretransfer' editing and involves the hydrolysis of activated Val-AMP. The other activity is designated 'posttransfer' editing and involves deacylation of mischarged Val-tRNA(Ile).</text>
</comment>
<dbReference type="EMBL" id="AP018929">
    <property type="protein sequence ID" value="BBG24404.1"/>
    <property type="molecule type" value="Genomic_DNA"/>
</dbReference>
<keyword evidence="1 7" id="KW-0436">Ligase</keyword>
<evidence type="ECO:0000313" key="10">
    <source>
        <dbReference type="EMBL" id="BBG24404.1"/>
    </source>
</evidence>
<dbReference type="CDD" id="cd07961">
    <property type="entry name" value="Anticodon_Ia_Ile_ABEc"/>
    <property type="match status" value="1"/>
</dbReference>
<keyword evidence="5 7" id="KW-0030">Aminoacyl-tRNA synthetase</keyword>
<keyword evidence="11" id="KW-1185">Reference proteome</keyword>
<keyword evidence="7" id="KW-0479">Metal-binding</keyword>
<dbReference type="PROSITE" id="PS00178">
    <property type="entry name" value="AA_TRNA_LIGASE_I"/>
    <property type="match status" value="1"/>
</dbReference>
<feature type="short sequence motif" description="'KMSKS' region" evidence="7">
    <location>
        <begin position="594"/>
        <end position="598"/>
    </location>
</feature>
<evidence type="ECO:0000256" key="6">
    <source>
        <dbReference type="ARBA" id="ARBA00048359"/>
    </source>
</evidence>
<evidence type="ECO:0000256" key="7">
    <source>
        <dbReference type="HAMAP-Rule" id="MF_02003"/>
    </source>
</evidence>
<dbReference type="OrthoDB" id="30823at2157"/>
<evidence type="ECO:0000259" key="8">
    <source>
        <dbReference type="Pfam" id="PF00133"/>
    </source>
</evidence>
<proteinExistence type="inferred from homology"/>
<feature type="domain" description="Aminoacyl-tRNA synthetase class Ia" evidence="8">
    <location>
        <begin position="14"/>
        <end position="632"/>
    </location>
</feature>
<evidence type="ECO:0000256" key="5">
    <source>
        <dbReference type="ARBA" id="ARBA00023146"/>
    </source>
</evidence>
<dbReference type="SUPFAM" id="SSF52374">
    <property type="entry name" value="Nucleotidylyl transferase"/>
    <property type="match status" value="1"/>
</dbReference>
<dbReference type="InterPro" id="IPR033709">
    <property type="entry name" value="Anticodon_Ile_ABEc"/>
</dbReference>
<dbReference type="RefSeq" id="WP_149528586.1">
    <property type="nucleotide sequence ID" value="NZ_AP018929.1"/>
</dbReference>
<dbReference type="InterPro" id="IPR009080">
    <property type="entry name" value="tRNAsynth_Ia_anticodon-bd"/>
</dbReference>
<dbReference type="AlphaFoldDB" id="A0A510DW45"/>
<accession>A0A510DW45</accession>
<comment type="similarity">
    <text evidence="7">Belongs to the class-I aminoacyl-tRNA synthetase family. IleS type 2 subfamily.</text>
</comment>
<protein>
    <recommendedName>
        <fullName evidence="7">Isoleucine--tRNA ligase</fullName>
        <ecNumber evidence="7">6.1.1.5</ecNumber>
    </recommendedName>
    <alternativeName>
        <fullName evidence="7">Isoleucyl-tRNA synthetase</fullName>
        <shortName evidence="7">IleRS</shortName>
    </alternativeName>
</protein>
<dbReference type="InterPro" id="IPR013155">
    <property type="entry name" value="M/V/L/I-tRNA-synth_anticd-bd"/>
</dbReference>
<evidence type="ECO:0000256" key="1">
    <source>
        <dbReference type="ARBA" id="ARBA00022598"/>
    </source>
</evidence>
<keyword evidence="7" id="KW-0963">Cytoplasm</keyword>
<evidence type="ECO:0000313" key="11">
    <source>
        <dbReference type="Proteomes" id="UP000322983"/>
    </source>
</evidence>
<dbReference type="NCBIfam" id="TIGR00392">
    <property type="entry name" value="ileS"/>
    <property type="match status" value="1"/>
</dbReference>
<name>A0A510DW45_9CREN</name>
<dbReference type="EC" id="6.1.1.5" evidence="7"/>
<dbReference type="Proteomes" id="UP000322983">
    <property type="component" value="Chromosome"/>
</dbReference>
<evidence type="ECO:0000256" key="4">
    <source>
        <dbReference type="ARBA" id="ARBA00022917"/>
    </source>
</evidence>
<dbReference type="GO" id="GO:0008270">
    <property type="term" value="F:zinc ion binding"/>
    <property type="evidence" value="ECO:0007669"/>
    <property type="project" value="UniProtKB-UniRule"/>
</dbReference>
<dbReference type="PRINTS" id="PR00984">
    <property type="entry name" value="TRNASYNTHILE"/>
</dbReference>
<keyword evidence="3 7" id="KW-0067">ATP-binding</keyword>
<dbReference type="GO" id="GO:0005737">
    <property type="term" value="C:cytoplasm"/>
    <property type="evidence" value="ECO:0007669"/>
    <property type="project" value="UniProtKB-SubCell"/>
</dbReference>
<feature type="domain" description="Methionyl/Valyl/Leucyl/Isoleucyl-tRNA synthetase anticodon-binding" evidence="9">
    <location>
        <begin position="681"/>
        <end position="829"/>
    </location>
</feature>
<dbReference type="InterPro" id="IPR023586">
    <property type="entry name" value="Ile-tRNA-ligase_type2"/>
</dbReference>
<keyword evidence="4 7" id="KW-0648">Protein biosynthesis</keyword>
<dbReference type="InterPro" id="IPR002300">
    <property type="entry name" value="aa-tRNA-synth_Ia"/>
</dbReference>
<comment type="domain">
    <text evidence="7">IleRS has two distinct active sites: one for aminoacylation and one for editing. The misactivated valine is translocated from the active site to the editing site, which sterically excludes the correctly activated isoleucine. The single editing site contains two valyl binding pockets, one specific for each substrate (Val-AMP or Val-tRNA(Ile)).</text>
</comment>
<dbReference type="Pfam" id="PF00133">
    <property type="entry name" value="tRNA-synt_1"/>
    <property type="match status" value="1"/>
</dbReference>
<dbReference type="GO" id="GO:0004822">
    <property type="term" value="F:isoleucine-tRNA ligase activity"/>
    <property type="evidence" value="ECO:0007669"/>
    <property type="project" value="UniProtKB-UniRule"/>
</dbReference>
<dbReference type="GeneID" id="41715470"/>
<dbReference type="GO" id="GO:0000049">
    <property type="term" value="F:tRNA binding"/>
    <property type="evidence" value="ECO:0007669"/>
    <property type="project" value="InterPro"/>
</dbReference>
<comment type="caution">
    <text evidence="7">Lacks conserved residue(s) required for the propagation of feature annotation.</text>
</comment>
<dbReference type="Gene3D" id="3.40.50.620">
    <property type="entry name" value="HUPs"/>
    <property type="match status" value="2"/>
</dbReference>
<dbReference type="KEGG" id="step:IC006_1716"/>
<organism evidence="10 11">
    <name type="scientific">Sulfuracidifex tepidarius</name>
    <dbReference type="NCBI Taxonomy" id="1294262"/>
    <lineage>
        <taxon>Archaea</taxon>
        <taxon>Thermoproteota</taxon>
        <taxon>Thermoprotei</taxon>
        <taxon>Sulfolobales</taxon>
        <taxon>Sulfolobaceae</taxon>
        <taxon>Sulfuracidifex</taxon>
    </lineage>
</organism>
<dbReference type="PANTHER" id="PTHR42780">
    <property type="entry name" value="SOLEUCYL-TRNA SYNTHETASE"/>
    <property type="match status" value="1"/>
</dbReference>
<evidence type="ECO:0000259" key="9">
    <source>
        <dbReference type="Pfam" id="PF08264"/>
    </source>
</evidence>
<dbReference type="GO" id="GO:0002161">
    <property type="term" value="F:aminoacyl-tRNA deacylase activity"/>
    <property type="evidence" value="ECO:0007669"/>
    <property type="project" value="InterPro"/>
</dbReference>
<feature type="binding site" evidence="7">
    <location>
        <position position="597"/>
    </location>
    <ligand>
        <name>ATP</name>
        <dbReference type="ChEBI" id="CHEBI:30616"/>
    </ligand>
</feature>
<dbReference type="PANTHER" id="PTHR42780:SF1">
    <property type="entry name" value="ISOLEUCINE--TRNA LIGASE, CYTOPLASMIC"/>
    <property type="match status" value="1"/>
</dbReference>
<dbReference type="InterPro" id="IPR002301">
    <property type="entry name" value="Ile-tRNA-ligase"/>
</dbReference>
<dbReference type="STRING" id="1294262.GCA_001316085_00305"/>
<dbReference type="Pfam" id="PF19302">
    <property type="entry name" value="DUF5915"/>
    <property type="match status" value="1"/>
</dbReference>
<dbReference type="InterPro" id="IPR001412">
    <property type="entry name" value="aa-tRNA-synth_I_CS"/>
</dbReference>
<dbReference type="Gene3D" id="1.10.730.10">
    <property type="entry name" value="Isoleucyl-tRNA Synthetase, Domain 1"/>
    <property type="match status" value="1"/>
</dbReference>
<evidence type="ECO:0000256" key="2">
    <source>
        <dbReference type="ARBA" id="ARBA00022741"/>
    </source>
</evidence>
<reference evidence="10 11" key="1">
    <citation type="journal article" date="2020" name="Int. J. Syst. Evol. Microbiol.">
        <title>Sulfuracidifex tepidarius gen. nov., sp. nov. and transfer of Sulfolobus metallicus Huber and Stetter 1992 to the genus Sulfuracidifex as Sulfuracidifex metallicus comb. nov.</title>
        <authorList>
            <person name="Itoh T."/>
            <person name="Miura T."/>
            <person name="Sakai H.D."/>
            <person name="Kato S."/>
            <person name="Ohkuma M."/>
            <person name="Takashina T."/>
        </authorList>
    </citation>
    <scope>NUCLEOTIDE SEQUENCE [LARGE SCALE GENOMIC DNA]</scope>
    <source>
        <strain evidence="10 11">IC-006</strain>
    </source>
</reference>
<dbReference type="GO" id="GO:0006428">
    <property type="term" value="P:isoleucyl-tRNA aminoacylation"/>
    <property type="evidence" value="ECO:0007669"/>
    <property type="project" value="UniProtKB-UniRule"/>
</dbReference>
<keyword evidence="2 7" id="KW-0547">Nucleotide-binding</keyword>
<comment type="cofactor">
    <cofactor evidence="7">
        <name>Zn(2+)</name>
        <dbReference type="ChEBI" id="CHEBI:29105"/>
    </cofactor>
</comment>
<dbReference type="InterPro" id="IPR014729">
    <property type="entry name" value="Rossmann-like_a/b/a_fold"/>
</dbReference>
<dbReference type="Pfam" id="PF08264">
    <property type="entry name" value="Anticodon_1"/>
    <property type="match status" value="1"/>
</dbReference>
<comment type="subcellular location">
    <subcellularLocation>
        <location evidence="7">Cytoplasm</location>
    </subcellularLocation>
</comment>
<comment type="catalytic activity">
    <reaction evidence="6 7">
        <text>tRNA(Ile) + L-isoleucine + ATP = L-isoleucyl-tRNA(Ile) + AMP + diphosphate</text>
        <dbReference type="Rhea" id="RHEA:11060"/>
        <dbReference type="Rhea" id="RHEA-COMP:9666"/>
        <dbReference type="Rhea" id="RHEA-COMP:9695"/>
        <dbReference type="ChEBI" id="CHEBI:30616"/>
        <dbReference type="ChEBI" id="CHEBI:33019"/>
        <dbReference type="ChEBI" id="CHEBI:58045"/>
        <dbReference type="ChEBI" id="CHEBI:78442"/>
        <dbReference type="ChEBI" id="CHEBI:78528"/>
        <dbReference type="ChEBI" id="CHEBI:456215"/>
        <dbReference type="EC" id="6.1.1.5"/>
    </reaction>
</comment>